<keyword evidence="2" id="KW-0472">Membrane</keyword>
<keyword evidence="3" id="KW-0732">Signal</keyword>
<evidence type="ECO:0000313" key="5">
    <source>
        <dbReference type="Proteomes" id="UP000295345"/>
    </source>
</evidence>
<feature type="transmembrane region" description="Helical" evidence="2">
    <location>
        <begin position="240"/>
        <end position="261"/>
    </location>
</feature>
<protein>
    <recommendedName>
        <fullName evidence="6">Peptidase</fullName>
    </recommendedName>
</protein>
<keyword evidence="2" id="KW-1133">Transmembrane helix</keyword>
<dbReference type="Proteomes" id="UP000295345">
    <property type="component" value="Unassembled WGS sequence"/>
</dbReference>
<feature type="chain" id="PRO_5020599161" description="Peptidase" evidence="3">
    <location>
        <begin position="25"/>
        <end position="269"/>
    </location>
</feature>
<evidence type="ECO:0008006" key="6">
    <source>
        <dbReference type="Google" id="ProtNLM"/>
    </source>
</evidence>
<evidence type="ECO:0000313" key="4">
    <source>
        <dbReference type="EMBL" id="TDC73477.1"/>
    </source>
</evidence>
<dbReference type="AlphaFoldDB" id="A0A4R4T8V4"/>
<evidence type="ECO:0000256" key="1">
    <source>
        <dbReference type="SAM" id="MobiDB-lite"/>
    </source>
</evidence>
<comment type="caution">
    <text evidence="4">The sequence shown here is derived from an EMBL/GenBank/DDBJ whole genome shotgun (WGS) entry which is preliminary data.</text>
</comment>
<gene>
    <name evidence="4" type="ORF">E1283_19110</name>
</gene>
<feature type="signal peptide" evidence="3">
    <location>
        <begin position="1"/>
        <end position="24"/>
    </location>
</feature>
<proteinExistence type="predicted"/>
<evidence type="ECO:0000256" key="2">
    <source>
        <dbReference type="SAM" id="Phobius"/>
    </source>
</evidence>
<reference evidence="4 5" key="1">
    <citation type="submission" date="2019-03" db="EMBL/GenBank/DDBJ databases">
        <title>Draft genome sequences of novel Actinobacteria.</title>
        <authorList>
            <person name="Sahin N."/>
            <person name="Ay H."/>
            <person name="Saygin H."/>
        </authorList>
    </citation>
    <scope>NUCLEOTIDE SEQUENCE [LARGE SCALE GENOMIC DNA]</scope>
    <source>
        <strain evidence="4 5">DSM 41900</strain>
    </source>
</reference>
<dbReference type="OrthoDB" id="3401783at2"/>
<feature type="region of interest" description="Disordered" evidence="1">
    <location>
        <begin position="198"/>
        <end position="218"/>
    </location>
</feature>
<accession>A0A4R4T8V4</accession>
<name>A0A4R4T8V4_9ACTN</name>
<sequence>MNRASRLAALTAAVLLAGVGPATADGEDGDTPNEAGTAFRTATVIDQDQTATAVASAGDYLYWTFPVAAGQTATAEATVTLPDAATRTGPSTWRVDVYDGLRRRQACTEGEQVGTAAENAESVTLSCTVRTVRSWAEPWSDDPLPGAYYLRVTVSELPERDLGLPIDVEVAATVADAGGSADRGGDLATPLLPVGTAGTLATGDAGAGEDGGEEEGPQPYLAALPEPEDGWSGGWWTDRWLWTAGGGVLGGLACAGGYLLARPRRSSGA</sequence>
<organism evidence="4 5">
    <name type="scientific">Streptomyces hainanensis</name>
    <dbReference type="NCBI Taxonomy" id="402648"/>
    <lineage>
        <taxon>Bacteria</taxon>
        <taxon>Bacillati</taxon>
        <taxon>Actinomycetota</taxon>
        <taxon>Actinomycetes</taxon>
        <taxon>Kitasatosporales</taxon>
        <taxon>Streptomycetaceae</taxon>
        <taxon>Streptomyces</taxon>
    </lineage>
</organism>
<keyword evidence="2" id="KW-0812">Transmembrane</keyword>
<dbReference type="EMBL" id="SMKI01000199">
    <property type="protein sequence ID" value="TDC73477.1"/>
    <property type="molecule type" value="Genomic_DNA"/>
</dbReference>
<keyword evidence="5" id="KW-1185">Reference proteome</keyword>
<dbReference type="RefSeq" id="WP_132819302.1">
    <property type="nucleotide sequence ID" value="NZ_SMKI01000199.1"/>
</dbReference>
<evidence type="ECO:0000256" key="3">
    <source>
        <dbReference type="SAM" id="SignalP"/>
    </source>
</evidence>